<feature type="domain" description="Response regulatory" evidence="5">
    <location>
        <begin position="20"/>
        <end position="136"/>
    </location>
</feature>
<dbReference type="InterPro" id="IPR011006">
    <property type="entry name" value="CheY-like_superfamily"/>
</dbReference>
<keyword evidence="2" id="KW-0805">Transcription regulation</keyword>
<dbReference type="Pfam" id="PF00072">
    <property type="entry name" value="Response_reg"/>
    <property type="match status" value="1"/>
</dbReference>
<dbReference type="Gene3D" id="3.40.50.2300">
    <property type="match status" value="1"/>
</dbReference>
<proteinExistence type="predicted"/>
<dbReference type="EMBL" id="JBHSLU010000008">
    <property type="protein sequence ID" value="MFC5504694.1"/>
    <property type="molecule type" value="Genomic_DNA"/>
</dbReference>
<evidence type="ECO:0000313" key="6">
    <source>
        <dbReference type="EMBL" id="MFC5504694.1"/>
    </source>
</evidence>
<evidence type="ECO:0000256" key="2">
    <source>
        <dbReference type="ARBA" id="ARBA00023015"/>
    </source>
</evidence>
<keyword evidence="3" id="KW-0804">Transcription</keyword>
<dbReference type="CDD" id="cd00156">
    <property type="entry name" value="REC"/>
    <property type="match status" value="1"/>
</dbReference>
<comment type="caution">
    <text evidence="6">The sequence shown here is derived from an EMBL/GenBank/DDBJ whole genome shotgun (WGS) entry which is preliminary data.</text>
</comment>
<dbReference type="InterPro" id="IPR050595">
    <property type="entry name" value="Bact_response_regulator"/>
</dbReference>
<evidence type="ECO:0000256" key="4">
    <source>
        <dbReference type="PROSITE-ProRule" id="PRU00169"/>
    </source>
</evidence>
<dbReference type="SMART" id="SM00448">
    <property type="entry name" value="REC"/>
    <property type="match status" value="1"/>
</dbReference>
<dbReference type="PROSITE" id="PS50110">
    <property type="entry name" value="RESPONSE_REGULATORY"/>
    <property type="match status" value="1"/>
</dbReference>
<dbReference type="Proteomes" id="UP001596060">
    <property type="component" value="Unassembled WGS sequence"/>
</dbReference>
<evidence type="ECO:0000256" key="3">
    <source>
        <dbReference type="ARBA" id="ARBA00023163"/>
    </source>
</evidence>
<keyword evidence="7" id="KW-1185">Reference proteome</keyword>
<gene>
    <name evidence="6" type="ORF">ACFPN9_05430</name>
</gene>
<dbReference type="PANTHER" id="PTHR44591">
    <property type="entry name" value="STRESS RESPONSE REGULATOR PROTEIN 1"/>
    <property type="match status" value="1"/>
</dbReference>
<reference evidence="7" key="1">
    <citation type="journal article" date="2019" name="Int. J. Syst. Evol. Microbiol.">
        <title>The Global Catalogue of Microorganisms (GCM) 10K type strain sequencing project: providing services to taxonomists for standard genome sequencing and annotation.</title>
        <authorList>
            <consortium name="The Broad Institute Genomics Platform"/>
            <consortium name="The Broad Institute Genome Sequencing Center for Infectious Disease"/>
            <person name="Wu L."/>
            <person name="Ma J."/>
        </authorList>
    </citation>
    <scope>NUCLEOTIDE SEQUENCE [LARGE SCALE GENOMIC DNA]</scope>
    <source>
        <strain evidence="7">CCUG 43117</strain>
    </source>
</reference>
<sequence length="145" mass="15847">MTMTGEACIPFTYVLNDRLSILAVDDDPIQREFCAVYLAGPQADVTTAASAEEGLALLETTAFGVALVDVDMPGINGIEMVRRLRADRRFDDLPVMVITGREDVLSIDEAYAAGATSFMCKPVNWRLLGHQIRFMVRAHRALAAA</sequence>
<protein>
    <submittedName>
        <fullName evidence="6">PleD family two-component system response regulator</fullName>
    </submittedName>
</protein>
<evidence type="ECO:0000256" key="1">
    <source>
        <dbReference type="ARBA" id="ARBA00022553"/>
    </source>
</evidence>
<dbReference type="PANTHER" id="PTHR44591:SF3">
    <property type="entry name" value="RESPONSE REGULATORY DOMAIN-CONTAINING PROTEIN"/>
    <property type="match status" value="1"/>
</dbReference>
<keyword evidence="1 4" id="KW-0597">Phosphoprotein</keyword>
<evidence type="ECO:0000313" key="7">
    <source>
        <dbReference type="Proteomes" id="UP001596060"/>
    </source>
</evidence>
<name>A0ABW0NYM7_9HYPH</name>
<feature type="modified residue" description="4-aspartylphosphate" evidence="4">
    <location>
        <position position="69"/>
    </location>
</feature>
<dbReference type="RefSeq" id="WP_197426507.1">
    <property type="nucleotide sequence ID" value="NZ_JBHSLU010000008.1"/>
</dbReference>
<dbReference type="InterPro" id="IPR001789">
    <property type="entry name" value="Sig_transdc_resp-reg_receiver"/>
</dbReference>
<organism evidence="6 7">
    <name type="scientific">Bosea massiliensis</name>
    <dbReference type="NCBI Taxonomy" id="151419"/>
    <lineage>
        <taxon>Bacteria</taxon>
        <taxon>Pseudomonadati</taxon>
        <taxon>Pseudomonadota</taxon>
        <taxon>Alphaproteobacteria</taxon>
        <taxon>Hyphomicrobiales</taxon>
        <taxon>Boseaceae</taxon>
        <taxon>Bosea</taxon>
    </lineage>
</organism>
<evidence type="ECO:0000259" key="5">
    <source>
        <dbReference type="PROSITE" id="PS50110"/>
    </source>
</evidence>
<dbReference type="SUPFAM" id="SSF52172">
    <property type="entry name" value="CheY-like"/>
    <property type="match status" value="1"/>
</dbReference>
<accession>A0ABW0NYM7</accession>